<evidence type="ECO:0000313" key="5">
    <source>
        <dbReference type="Proteomes" id="UP000013785"/>
    </source>
</evidence>
<gene>
    <name evidence="4" type="ORF">UC3_00664</name>
</gene>
<feature type="region of interest" description="Disordered" evidence="1">
    <location>
        <begin position="177"/>
        <end position="208"/>
    </location>
</feature>
<feature type="compositionally biased region" description="Low complexity" evidence="1">
    <location>
        <begin position="28"/>
        <end position="54"/>
    </location>
</feature>
<name>R3U147_9ENTE</name>
<dbReference type="HOGENOM" id="CLU_942468_0_0_9"/>
<dbReference type="PROSITE" id="PS51257">
    <property type="entry name" value="PROKAR_LIPOPROTEIN"/>
    <property type="match status" value="1"/>
</dbReference>
<keyword evidence="5" id="KW-1185">Reference proteome</keyword>
<dbReference type="Proteomes" id="UP000013785">
    <property type="component" value="Unassembled WGS sequence"/>
</dbReference>
<proteinExistence type="predicted"/>
<evidence type="ECO:0000313" key="4">
    <source>
        <dbReference type="EMBL" id="EOL47133.1"/>
    </source>
</evidence>
<dbReference type="SUPFAM" id="SSF54106">
    <property type="entry name" value="LysM domain"/>
    <property type="match status" value="1"/>
</dbReference>
<sequence>MKKSGLIFTLLAVIFLSGCSNNKNEQISNSSHSSTSLAETSDTKTNGTKTSNTKANITKSSTKIEETTKEVELKTTYQSVLDEYTKKLQEEAPKLVDEYNAEYPSIQGGINALAELSNKKVATLAEISNEGVTKMAGIQLNTQDDYSVYEEWVGKLIDVYSKEAQKIFDAYMASSTPEAPEFSEPSYEEYTVESPQQTEKSESPTAYSEVLQSSERLAGEKYTVVQVGEGPDQIAERTGVPVETIFELNGMSPDNFNLIPGQSIRIK</sequence>
<dbReference type="STRING" id="154621.RV11_GL000464"/>
<accession>R3U147</accession>
<feature type="region of interest" description="Disordered" evidence="1">
    <location>
        <begin position="25"/>
        <end position="54"/>
    </location>
</feature>
<dbReference type="Gene3D" id="3.10.350.10">
    <property type="entry name" value="LysM domain"/>
    <property type="match status" value="1"/>
</dbReference>
<dbReference type="OrthoDB" id="2186519at2"/>
<reference evidence="4 5" key="1">
    <citation type="submission" date="2013-02" db="EMBL/GenBank/DDBJ databases">
        <title>The Genome Sequence of Enterococcus phoeniculicola BAA-412.</title>
        <authorList>
            <consortium name="The Broad Institute Genome Sequencing Platform"/>
            <consortium name="The Broad Institute Genome Sequencing Center for Infectious Disease"/>
            <person name="Earl A.M."/>
            <person name="Gilmore M.S."/>
            <person name="Lebreton F."/>
            <person name="Walker B."/>
            <person name="Young S.K."/>
            <person name="Zeng Q."/>
            <person name="Gargeya S."/>
            <person name="Fitzgerald M."/>
            <person name="Haas B."/>
            <person name="Abouelleil A."/>
            <person name="Alvarado L."/>
            <person name="Arachchi H.M."/>
            <person name="Berlin A.M."/>
            <person name="Chapman S.B."/>
            <person name="Dewar J."/>
            <person name="Goldberg J."/>
            <person name="Griggs A."/>
            <person name="Gujja S."/>
            <person name="Hansen M."/>
            <person name="Howarth C."/>
            <person name="Imamovic A."/>
            <person name="Larimer J."/>
            <person name="McCowan C."/>
            <person name="Murphy C."/>
            <person name="Neiman D."/>
            <person name="Pearson M."/>
            <person name="Priest M."/>
            <person name="Roberts A."/>
            <person name="Saif S."/>
            <person name="Shea T."/>
            <person name="Sisk P."/>
            <person name="Sykes S."/>
            <person name="Wortman J."/>
            <person name="Nusbaum C."/>
            <person name="Birren B."/>
        </authorList>
    </citation>
    <scope>NUCLEOTIDE SEQUENCE [LARGE SCALE GENOMIC DNA]</scope>
    <source>
        <strain evidence="4 5">ATCC BAA-412</strain>
    </source>
</reference>
<dbReference type="eggNOG" id="COG1388">
    <property type="taxonomic scope" value="Bacteria"/>
</dbReference>
<dbReference type="EMBL" id="AJAT01000009">
    <property type="protein sequence ID" value="EOL47133.1"/>
    <property type="molecule type" value="Genomic_DNA"/>
</dbReference>
<dbReference type="AlphaFoldDB" id="R3U147"/>
<comment type="caution">
    <text evidence="4">The sequence shown here is derived from an EMBL/GenBank/DDBJ whole genome shotgun (WGS) entry which is preliminary data.</text>
</comment>
<feature type="signal peptide" evidence="2">
    <location>
        <begin position="1"/>
        <end position="22"/>
    </location>
</feature>
<organism evidence="4 5">
    <name type="scientific">Enterococcus phoeniculicola ATCC BAA-412</name>
    <dbReference type="NCBI Taxonomy" id="1158610"/>
    <lineage>
        <taxon>Bacteria</taxon>
        <taxon>Bacillati</taxon>
        <taxon>Bacillota</taxon>
        <taxon>Bacilli</taxon>
        <taxon>Lactobacillales</taxon>
        <taxon>Enterococcaceae</taxon>
        <taxon>Enterococcus</taxon>
    </lineage>
</organism>
<feature type="chain" id="PRO_5039624377" description="LysM domain-containing protein" evidence="2">
    <location>
        <begin position="23"/>
        <end position="267"/>
    </location>
</feature>
<evidence type="ECO:0000256" key="1">
    <source>
        <dbReference type="SAM" id="MobiDB-lite"/>
    </source>
</evidence>
<feature type="domain" description="LysM" evidence="3">
    <location>
        <begin position="221"/>
        <end position="266"/>
    </location>
</feature>
<dbReference type="PROSITE" id="PS51782">
    <property type="entry name" value="LYSM"/>
    <property type="match status" value="1"/>
</dbReference>
<dbReference type="CDD" id="cd00118">
    <property type="entry name" value="LysM"/>
    <property type="match status" value="1"/>
</dbReference>
<dbReference type="RefSeq" id="WP_010767337.1">
    <property type="nucleotide sequence ID" value="NZ_ASWE01000004.1"/>
</dbReference>
<evidence type="ECO:0000256" key="2">
    <source>
        <dbReference type="SAM" id="SignalP"/>
    </source>
</evidence>
<keyword evidence="2" id="KW-0732">Signal</keyword>
<dbReference type="Pfam" id="PF01476">
    <property type="entry name" value="LysM"/>
    <property type="match status" value="1"/>
</dbReference>
<dbReference type="PATRIC" id="fig|1158610.3.peg.639"/>
<dbReference type="InterPro" id="IPR018392">
    <property type="entry name" value="LysM"/>
</dbReference>
<feature type="compositionally biased region" description="Polar residues" evidence="1">
    <location>
        <begin position="193"/>
        <end position="208"/>
    </location>
</feature>
<evidence type="ECO:0000259" key="3">
    <source>
        <dbReference type="PROSITE" id="PS51782"/>
    </source>
</evidence>
<dbReference type="SMART" id="SM00257">
    <property type="entry name" value="LysM"/>
    <property type="match status" value="1"/>
</dbReference>
<dbReference type="InterPro" id="IPR036779">
    <property type="entry name" value="LysM_dom_sf"/>
</dbReference>
<protein>
    <recommendedName>
        <fullName evidence="3">LysM domain-containing protein</fullName>
    </recommendedName>
</protein>